<protein>
    <submittedName>
        <fullName evidence="2">Uncharacterized protein</fullName>
    </submittedName>
</protein>
<name>A0A6C0HQM2_9ZZZZ</name>
<feature type="transmembrane region" description="Helical" evidence="1">
    <location>
        <begin position="62"/>
        <end position="84"/>
    </location>
</feature>
<organism evidence="2">
    <name type="scientific">viral metagenome</name>
    <dbReference type="NCBI Taxonomy" id="1070528"/>
    <lineage>
        <taxon>unclassified sequences</taxon>
        <taxon>metagenomes</taxon>
        <taxon>organismal metagenomes</taxon>
    </lineage>
</organism>
<feature type="transmembrane region" description="Helical" evidence="1">
    <location>
        <begin position="131"/>
        <end position="149"/>
    </location>
</feature>
<keyword evidence="1" id="KW-0472">Membrane</keyword>
<keyword evidence="1" id="KW-1133">Transmembrane helix</keyword>
<reference evidence="2" key="1">
    <citation type="journal article" date="2020" name="Nature">
        <title>Giant virus diversity and host interactions through global metagenomics.</title>
        <authorList>
            <person name="Schulz F."/>
            <person name="Roux S."/>
            <person name="Paez-Espino D."/>
            <person name="Jungbluth S."/>
            <person name="Walsh D.A."/>
            <person name="Denef V.J."/>
            <person name="McMahon K.D."/>
            <person name="Konstantinidis K.T."/>
            <person name="Eloe-Fadrosh E.A."/>
            <person name="Kyrpides N.C."/>
            <person name="Woyke T."/>
        </authorList>
    </citation>
    <scope>NUCLEOTIDE SEQUENCE</scope>
    <source>
        <strain evidence="2">GVMAG-M-3300023184-165</strain>
    </source>
</reference>
<keyword evidence="1" id="KW-0812">Transmembrane</keyword>
<evidence type="ECO:0000256" key="1">
    <source>
        <dbReference type="SAM" id="Phobius"/>
    </source>
</evidence>
<evidence type="ECO:0000313" key="2">
    <source>
        <dbReference type="EMBL" id="QHT82660.1"/>
    </source>
</evidence>
<feature type="transmembrane region" description="Helical" evidence="1">
    <location>
        <begin position="105"/>
        <end position="125"/>
    </location>
</feature>
<feature type="transmembrane region" description="Helical" evidence="1">
    <location>
        <begin position="161"/>
        <end position="180"/>
    </location>
</feature>
<sequence>MSANISNITNTPIMQKIGSGFDAPLVVTQPMNLIVLLVFYSPIIVALGVLSMSFIFQNFKGFIYLGFLLGISVLREFLLMIFGAKPELNTNRVCNMAQYSKYGNSGFSSFVLSFTVLYICLPMFLNGDVNYWIFGGLLAYLLVDIGIRYAKTCITTYTDILLNVVTGAFAGAAIPAMLYIGGSSKYLFFNEISSNKEVCSMPKKQHFKCSIYKNGQLVTSTTN</sequence>
<accession>A0A6C0HQM2</accession>
<dbReference type="AlphaFoldDB" id="A0A6C0HQM2"/>
<feature type="transmembrane region" description="Helical" evidence="1">
    <location>
        <begin position="33"/>
        <end position="56"/>
    </location>
</feature>
<dbReference type="EMBL" id="MN740003">
    <property type="protein sequence ID" value="QHT82660.1"/>
    <property type="molecule type" value="Genomic_DNA"/>
</dbReference>
<proteinExistence type="predicted"/>